<comment type="caution">
    <text evidence="2">The sequence shown here is derived from an EMBL/GenBank/DDBJ whole genome shotgun (WGS) entry which is preliminary data.</text>
</comment>
<evidence type="ECO:0000313" key="2">
    <source>
        <dbReference type="EMBL" id="KAG6374309.1"/>
    </source>
</evidence>
<proteinExistence type="predicted"/>
<dbReference type="Pfam" id="PF01370">
    <property type="entry name" value="Epimerase"/>
    <property type="match status" value="1"/>
</dbReference>
<organism evidence="2 3">
    <name type="scientific">Boletus reticuloceps</name>
    <dbReference type="NCBI Taxonomy" id="495285"/>
    <lineage>
        <taxon>Eukaryota</taxon>
        <taxon>Fungi</taxon>
        <taxon>Dikarya</taxon>
        <taxon>Basidiomycota</taxon>
        <taxon>Agaricomycotina</taxon>
        <taxon>Agaricomycetes</taxon>
        <taxon>Agaricomycetidae</taxon>
        <taxon>Boletales</taxon>
        <taxon>Boletineae</taxon>
        <taxon>Boletaceae</taxon>
        <taxon>Boletoideae</taxon>
        <taxon>Boletus</taxon>
    </lineage>
</organism>
<sequence length="78" mass="8597">MKIAITGCNGMVGQRVVLRALQTSHTVVGIDSVAKEGIEFRHDPHFIFILADLTIFEETLKRSRDATPSCSSLPSINR</sequence>
<dbReference type="Gene3D" id="3.40.50.720">
    <property type="entry name" value="NAD(P)-binding Rossmann-like Domain"/>
    <property type="match status" value="1"/>
</dbReference>
<dbReference type="InterPro" id="IPR036291">
    <property type="entry name" value="NAD(P)-bd_dom_sf"/>
</dbReference>
<keyword evidence="3" id="KW-1185">Reference proteome</keyword>
<evidence type="ECO:0000313" key="3">
    <source>
        <dbReference type="Proteomes" id="UP000683000"/>
    </source>
</evidence>
<name>A0A8I2YLZ1_9AGAM</name>
<feature type="domain" description="NAD-dependent epimerase/dehydratase" evidence="1">
    <location>
        <begin position="3"/>
        <end position="58"/>
    </location>
</feature>
<dbReference type="EMBL" id="JAGFBS010000018">
    <property type="protein sequence ID" value="KAG6374309.1"/>
    <property type="molecule type" value="Genomic_DNA"/>
</dbReference>
<accession>A0A8I2YLZ1</accession>
<dbReference type="InterPro" id="IPR001509">
    <property type="entry name" value="Epimerase_deHydtase"/>
</dbReference>
<protein>
    <recommendedName>
        <fullName evidence="1">NAD-dependent epimerase/dehydratase domain-containing protein</fullName>
    </recommendedName>
</protein>
<gene>
    <name evidence="2" type="ORF">JVT61DRAFT_4332</name>
</gene>
<dbReference type="AlphaFoldDB" id="A0A8I2YLZ1"/>
<evidence type="ECO:0000259" key="1">
    <source>
        <dbReference type="Pfam" id="PF01370"/>
    </source>
</evidence>
<dbReference type="OrthoDB" id="202470at2759"/>
<dbReference type="Proteomes" id="UP000683000">
    <property type="component" value="Unassembled WGS sequence"/>
</dbReference>
<reference evidence="2" key="1">
    <citation type="submission" date="2021-03" db="EMBL/GenBank/DDBJ databases">
        <title>Evolutionary innovations through gain and loss of genes in the ectomycorrhizal Boletales.</title>
        <authorList>
            <person name="Wu G."/>
            <person name="Miyauchi S."/>
            <person name="Morin E."/>
            <person name="Yang Z.-L."/>
            <person name="Xu J."/>
            <person name="Martin F.M."/>
        </authorList>
    </citation>
    <scope>NUCLEOTIDE SEQUENCE</scope>
    <source>
        <strain evidence="2">BR01</strain>
    </source>
</reference>
<dbReference type="SUPFAM" id="SSF51735">
    <property type="entry name" value="NAD(P)-binding Rossmann-fold domains"/>
    <property type="match status" value="1"/>
</dbReference>